<feature type="chain" id="PRO_5042935839" evidence="1">
    <location>
        <begin position="20"/>
        <end position="317"/>
    </location>
</feature>
<sequence length="317" mass="35495">MKKYLLILCFVIVSSHGFAQSRKYFTQFNSLQGYYNPALTAHGGSALRGVVRNQWMGLDGSPSSTFFSGEIDFAELSGEDDPALMGRNAVGANVLFDQHGPFAETELNVNYATRVRLSAKHSFRLGAGVNFSSVRLDGASLTPELENDPTIGKYLGGFADMQSLDFHIGGALTHERYYLGFAMNNVNGGKFNRGDVFWPQRPIGYVISAGYRESLSDQLSVMGNALYRYQDGLYDNIEFNFKALFADTFWLGGGHRIDHGNNFQFGVLLLHQFTVGYVFEFPTNASHRLPGTTHEFVATLRLGRTHIRRDRREILIW</sequence>
<dbReference type="RefSeq" id="WP_213945688.1">
    <property type="nucleotide sequence ID" value="NZ_JAHBGI010000012.1"/>
</dbReference>
<evidence type="ECO:0000256" key="1">
    <source>
        <dbReference type="SAM" id="SignalP"/>
    </source>
</evidence>
<evidence type="ECO:0000313" key="3">
    <source>
        <dbReference type="Proteomes" id="UP001319104"/>
    </source>
</evidence>
<reference evidence="2 3" key="1">
    <citation type="submission" date="2021-05" db="EMBL/GenBank/DDBJ databases">
        <authorList>
            <person name="Zhang Z.D."/>
            <person name="Osman G."/>
        </authorList>
    </citation>
    <scope>NUCLEOTIDE SEQUENCE [LARGE SCALE GENOMIC DNA]</scope>
    <source>
        <strain evidence="2 3">KCTC 32217</strain>
    </source>
</reference>
<name>A0AAP2CN61_9BACT</name>
<gene>
    <name evidence="2" type="ORF">KI659_12500</name>
</gene>
<dbReference type="EMBL" id="JAHCMY010000006">
    <property type="protein sequence ID" value="MBS9524832.1"/>
    <property type="molecule type" value="Genomic_DNA"/>
</dbReference>
<organism evidence="2 3">
    <name type="scientific">Litoribacter ruber</name>
    <dbReference type="NCBI Taxonomy" id="702568"/>
    <lineage>
        <taxon>Bacteria</taxon>
        <taxon>Pseudomonadati</taxon>
        <taxon>Bacteroidota</taxon>
        <taxon>Cytophagia</taxon>
        <taxon>Cytophagales</taxon>
        <taxon>Cyclobacteriaceae</taxon>
        <taxon>Litoribacter</taxon>
    </lineage>
</organism>
<feature type="signal peptide" evidence="1">
    <location>
        <begin position="1"/>
        <end position="19"/>
    </location>
</feature>
<keyword evidence="3" id="KW-1185">Reference proteome</keyword>
<proteinExistence type="predicted"/>
<comment type="caution">
    <text evidence="2">The sequence shown here is derived from an EMBL/GenBank/DDBJ whole genome shotgun (WGS) entry which is preliminary data.</text>
</comment>
<accession>A0AAP2CN61</accession>
<dbReference type="NCBIfam" id="TIGR03519">
    <property type="entry name" value="T9SS_PorP_fam"/>
    <property type="match status" value="1"/>
</dbReference>
<dbReference type="Pfam" id="PF11751">
    <property type="entry name" value="PorP_SprF"/>
    <property type="match status" value="1"/>
</dbReference>
<dbReference type="Proteomes" id="UP001319104">
    <property type="component" value="Unassembled WGS sequence"/>
</dbReference>
<evidence type="ECO:0000313" key="2">
    <source>
        <dbReference type="EMBL" id="MBS9524832.1"/>
    </source>
</evidence>
<dbReference type="InterPro" id="IPR019861">
    <property type="entry name" value="PorP/SprF_Bacteroidetes"/>
</dbReference>
<protein>
    <submittedName>
        <fullName evidence="2">Type IX secretion system membrane protein PorP/SprF</fullName>
    </submittedName>
</protein>
<dbReference type="AlphaFoldDB" id="A0AAP2CN61"/>
<keyword evidence="1" id="KW-0732">Signal</keyword>